<dbReference type="Proteomes" id="UP000054251">
    <property type="component" value="Unassembled WGS sequence"/>
</dbReference>
<feature type="domain" description="XPG-I" evidence="4">
    <location>
        <begin position="151"/>
        <end position="219"/>
    </location>
</feature>
<evidence type="ECO:0000313" key="7">
    <source>
        <dbReference type="Proteomes" id="UP000054251"/>
    </source>
</evidence>
<dbReference type="InterPro" id="IPR037314">
    <property type="entry name" value="MKT1_H3TH"/>
</dbReference>
<dbReference type="RefSeq" id="XP_015469614.1">
    <property type="nucleotide sequence ID" value="XM_015609481.1"/>
</dbReference>
<feature type="region of interest" description="Disordered" evidence="3">
    <location>
        <begin position="337"/>
        <end position="376"/>
    </location>
</feature>
<proteinExistence type="inferred from homology"/>
<dbReference type="Pfam" id="PF12246">
    <property type="entry name" value="MKT1_C"/>
    <property type="match status" value="1"/>
</dbReference>
<dbReference type="GO" id="GO:0004518">
    <property type="term" value="F:nuclease activity"/>
    <property type="evidence" value="ECO:0007669"/>
    <property type="project" value="InterPro"/>
</dbReference>
<dbReference type="GO" id="GO:0003730">
    <property type="term" value="F:mRNA 3'-UTR binding"/>
    <property type="evidence" value="ECO:0007669"/>
    <property type="project" value="TreeGrafter"/>
</dbReference>
<dbReference type="InterPro" id="IPR029060">
    <property type="entry name" value="PIN-like_dom_sf"/>
</dbReference>
<dbReference type="InterPro" id="IPR006086">
    <property type="entry name" value="XPG-I_dom"/>
</dbReference>
<accession>A0A0V1Q4U0</accession>
<dbReference type="CDD" id="cd09858">
    <property type="entry name" value="PIN_MKT1"/>
    <property type="match status" value="1"/>
</dbReference>
<evidence type="ECO:0008006" key="8">
    <source>
        <dbReference type="Google" id="ProtNLM"/>
    </source>
</evidence>
<feature type="compositionally biased region" description="Acidic residues" evidence="3">
    <location>
        <begin position="341"/>
        <end position="357"/>
    </location>
</feature>
<name>A0A0V1Q4U0_9ASCO</name>
<protein>
    <recommendedName>
        <fullName evidence="8">XPG N-terminal domain-containing protein</fullName>
    </recommendedName>
</protein>
<comment type="similarity">
    <text evidence="2">Belongs to the XPG/RAD2 endonuclease family.</text>
</comment>
<dbReference type="GeneID" id="26837660"/>
<dbReference type="SUPFAM" id="SSF88723">
    <property type="entry name" value="PIN domain-like"/>
    <property type="match status" value="1"/>
</dbReference>
<evidence type="ECO:0000256" key="2">
    <source>
        <dbReference type="ARBA" id="ARBA00024023"/>
    </source>
</evidence>
<dbReference type="PANTHER" id="PTHR11081:SF32">
    <property type="entry name" value="POST-TRANSCRIPTIONAL REGULATOR MKT1"/>
    <property type="match status" value="1"/>
</dbReference>
<dbReference type="InterPro" id="IPR022040">
    <property type="entry name" value="MKT1_N"/>
</dbReference>
<dbReference type="Gene3D" id="3.40.50.1010">
    <property type="entry name" value="5'-nuclease"/>
    <property type="match status" value="1"/>
</dbReference>
<evidence type="ECO:0000259" key="4">
    <source>
        <dbReference type="SMART" id="SM00484"/>
    </source>
</evidence>
<dbReference type="CDD" id="cd09902">
    <property type="entry name" value="H3TH_MKT1"/>
    <property type="match status" value="1"/>
</dbReference>
<dbReference type="EMBL" id="LMYN01000008">
    <property type="protein sequence ID" value="KSA03512.1"/>
    <property type="molecule type" value="Genomic_DNA"/>
</dbReference>
<keyword evidence="1" id="KW-0810">Translation regulation</keyword>
<dbReference type="OrthoDB" id="17262at2759"/>
<dbReference type="Pfam" id="PF12247">
    <property type="entry name" value="MKT1_N"/>
    <property type="match status" value="1"/>
</dbReference>
<comment type="caution">
    <text evidence="6">The sequence shown here is derived from an EMBL/GenBank/DDBJ whole genome shotgun (WGS) entry which is preliminary data.</text>
</comment>
<sequence length="837" mass="96277">MPIKSLESYLFERKLVNTSSIEILQNATIGIDVEHYLSRIYTFKKEQFLSGIGGIPSSLKDYIHSDLQVFKEFNIKPVFIISGLGIELQHNDYKTNELSPQEQHLENTWSKLNSKSLNPYGYNSLNNESFRLFTDPLPLRPMINDLIKYFIEIGIDYMISPYDASFQLSYLYQNNVIDSIYGSTDLLLTKIDKFILGMEFQSKDFRFIDKFKILNELNLTEKQFVDLSIMVGCKVQPTTFPTFPPLPKPTPGQPYPQLSYFKLHLEMIYQYNSFNGNKSADLYPYIVGLNDPKLLDLYFRGHSALKFVPVLNMDGFVDLYSVEMAKLGLIDESDLIKNNDEDSNTETETGADAETDADIYVNSKSKGKGKTDNRASVAGNGIPNAAKSIVKVPNNIHDIISQRLPPEIYFYQSIGLLRIEILESITQGQLNIRPPLESGLSDTYKKLITLPQYNKLLDLQFNLITQLLARYYQVKKIKVDYWFKDELIELNNRLTPPFYQQVSHLVHTSDNSGDKFSLSKFFTELGEEFKTGPVSNKDVKSNEDIISTVLLRNLYMLGVIDNKTNKLNLVGKILKAFTSKYGLEIDETELQELIIILFLINSNTIKLNEPNREYNGVPKFFKEFGNEEIKLADDDLRHITLISRIFSLHKFKVSPINYQGPISRALINFRSHVKFVSNAVINNIECLLVDFIVHQENSTIKSNFNDKGDWYKLIDQLPFYNDCNNTLLGILAEIYFEYSIKQKLSSQEFSKEEIIKNTKDHILNSVFQINNSSFNISVNGVNSITTNQLLHDLDSGIKFWSYFIKLVEIIHAEDTSLINDTYFESILQTDKWLHEFV</sequence>
<dbReference type="GO" id="GO:0006974">
    <property type="term" value="P:DNA damage response"/>
    <property type="evidence" value="ECO:0007669"/>
    <property type="project" value="UniProtKB-ARBA"/>
</dbReference>
<dbReference type="InterPro" id="IPR006085">
    <property type="entry name" value="XPG_DNA_repair_N"/>
</dbReference>
<keyword evidence="7" id="KW-1185">Reference proteome</keyword>
<dbReference type="PANTHER" id="PTHR11081">
    <property type="entry name" value="FLAP ENDONUCLEASE FAMILY MEMBER"/>
    <property type="match status" value="1"/>
</dbReference>
<evidence type="ECO:0000259" key="5">
    <source>
        <dbReference type="SMART" id="SM00485"/>
    </source>
</evidence>
<evidence type="ECO:0000256" key="1">
    <source>
        <dbReference type="ARBA" id="ARBA00022845"/>
    </source>
</evidence>
<dbReference type="Pfam" id="PF00752">
    <property type="entry name" value="XPG_N"/>
    <property type="match status" value="1"/>
</dbReference>
<evidence type="ECO:0000313" key="6">
    <source>
        <dbReference type="EMBL" id="KSA03512.1"/>
    </source>
</evidence>
<dbReference type="GO" id="GO:0006417">
    <property type="term" value="P:regulation of translation"/>
    <property type="evidence" value="ECO:0007669"/>
    <property type="project" value="UniProtKB-KW"/>
</dbReference>
<dbReference type="SMART" id="SM00484">
    <property type="entry name" value="XPGI"/>
    <property type="match status" value="1"/>
</dbReference>
<evidence type="ECO:0000256" key="3">
    <source>
        <dbReference type="SAM" id="MobiDB-lite"/>
    </source>
</evidence>
<feature type="domain" description="XPG N-terminal" evidence="5">
    <location>
        <begin position="1"/>
        <end position="103"/>
    </location>
</feature>
<dbReference type="SMART" id="SM00485">
    <property type="entry name" value="XPGN"/>
    <property type="match status" value="1"/>
</dbReference>
<reference evidence="6 7" key="1">
    <citation type="submission" date="2015-11" db="EMBL/GenBank/DDBJ databases">
        <title>The genome of Debaryomyces fabryi.</title>
        <authorList>
            <person name="Tafer H."/>
            <person name="Lopandic K."/>
        </authorList>
    </citation>
    <scope>NUCLEOTIDE SEQUENCE [LARGE SCALE GENOMIC DNA]</scope>
    <source>
        <strain evidence="6 7">CBS 789</strain>
    </source>
</reference>
<gene>
    <name evidence="6" type="ORF">AC631_00651</name>
</gene>
<dbReference type="InterPro" id="IPR006084">
    <property type="entry name" value="XPG/Rad2"/>
</dbReference>
<dbReference type="InterPro" id="IPR022039">
    <property type="entry name" value="MKT1_C"/>
</dbReference>
<dbReference type="AlphaFoldDB" id="A0A0V1Q4U0"/>
<organism evidence="6 7">
    <name type="scientific">Debaryomyces fabryi</name>
    <dbReference type="NCBI Taxonomy" id="58627"/>
    <lineage>
        <taxon>Eukaryota</taxon>
        <taxon>Fungi</taxon>
        <taxon>Dikarya</taxon>
        <taxon>Ascomycota</taxon>
        <taxon>Saccharomycotina</taxon>
        <taxon>Pichiomycetes</taxon>
        <taxon>Debaryomycetaceae</taxon>
        <taxon>Debaryomyces</taxon>
    </lineage>
</organism>